<evidence type="ECO:0008006" key="3">
    <source>
        <dbReference type="Google" id="ProtNLM"/>
    </source>
</evidence>
<organism evidence="1 2">
    <name type="scientific">Cellulophaga baltica</name>
    <dbReference type="NCBI Taxonomy" id="76594"/>
    <lineage>
        <taxon>Bacteria</taxon>
        <taxon>Pseudomonadati</taxon>
        <taxon>Bacteroidota</taxon>
        <taxon>Flavobacteriia</taxon>
        <taxon>Flavobacteriales</taxon>
        <taxon>Flavobacteriaceae</taxon>
        <taxon>Cellulophaga</taxon>
    </lineage>
</organism>
<keyword evidence="2" id="KW-1185">Reference proteome</keyword>
<accession>A0A1G7FDQ3</accession>
<evidence type="ECO:0000313" key="2">
    <source>
        <dbReference type="Proteomes" id="UP000182114"/>
    </source>
</evidence>
<proteinExistence type="predicted"/>
<sequence length="281" mass="32351">MVEKDKVELLRDILFTDDRVFAEKIADRIKIIEKTVNEKDQLSEKVDPIITQRLNEFIADIPKTLGPTITLTLKEEIRKNKDDIVDALYPILGKMIKKYISQEMKILSEKINQKLSASRWKIKFKSWFTGVKEEEIILSELESASIEQVLLIERGSGILAASYTKSETIDEDMISGMLTAIKGFVEDAFGQKNQNLELIEYELYNIHLQSFVSYYVAVVISGNYSISAKDKVQDLIFDFYDDFMGKNLDSLFASEKESDKKIMDRETLEKELLVKFENASI</sequence>
<name>A0A1G7FDQ3_9FLAO</name>
<dbReference type="Proteomes" id="UP000182114">
    <property type="component" value="Unassembled WGS sequence"/>
</dbReference>
<dbReference type="RefSeq" id="WP_074537804.1">
    <property type="nucleotide sequence ID" value="NZ_FNBD01000003.1"/>
</dbReference>
<dbReference type="EMBL" id="FNBD01000003">
    <property type="protein sequence ID" value="SDE73957.1"/>
    <property type="molecule type" value="Genomic_DNA"/>
</dbReference>
<protein>
    <recommendedName>
        <fullName evidence="3">Cell envelope biogenesis protein OmpA</fullName>
    </recommendedName>
</protein>
<dbReference type="AlphaFoldDB" id="A0A1G7FDQ3"/>
<reference evidence="2" key="1">
    <citation type="submission" date="2016-10" db="EMBL/GenBank/DDBJ databases">
        <authorList>
            <person name="Varghese N."/>
            <person name="Submissions S."/>
        </authorList>
    </citation>
    <scope>NUCLEOTIDE SEQUENCE [LARGE SCALE GENOMIC DNA]</scope>
    <source>
        <strain evidence="2">DSM 24729</strain>
    </source>
</reference>
<evidence type="ECO:0000313" key="1">
    <source>
        <dbReference type="EMBL" id="SDE73957.1"/>
    </source>
</evidence>
<dbReference type="eggNOG" id="COG2823">
    <property type="taxonomic scope" value="Bacteria"/>
</dbReference>
<gene>
    <name evidence="1" type="ORF">SAMN04487992_103191</name>
</gene>